<evidence type="ECO:0000313" key="1">
    <source>
        <dbReference type="EMBL" id="KDR85718.1"/>
    </source>
</evidence>
<protein>
    <recommendedName>
        <fullName evidence="3">Fungal-type protein kinase domain-containing protein</fullName>
    </recommendedName>
</protein>
<organism evidence="1 2">
    <name type="scientific">Galerina marginata (strain CBS 339.88)</name>
    <dbReference type="NCBI Taxonomy" id="685588"/>
    <lineage>
        <taxon>Eukaryota</taxon>
        <taxon>Fungi</taxon>
        <taxon>Dikarya</taxon>
        <taxon>Basidiomycota</taxon>
        <taxon>Agaricomycotina</taxon>
        <taxon>Agaricomycetes</taxon>
        <taxon>Agaricomycetidae</taxon>
        <taxon>Agaricales</taxon>
        <taxon>Agaricineae</taxon>
        <taxon>Strophariaceae</taxon>
        <taxon>Galerina</taxon>
    </lineage>
</organism>
<sequence>MPDSQATSPMFKSCIELSTLVLERPDIFPIDYLDDLEALYYSICWLCVAYIAPGSWRPKETLSKPIWDWVHYPLSKEVAQWKEHQLLYGPGIENEQIAFYFGTPFEVMLRRMREVLRNKYWRKVALGRGRTAREMIMEATRDFDEFNGIVQRAIREAGTFYWERNRAGGDMWFGDGLDEVFFDPTSPEDDL</sequence>
<accession>A0A067U2U0</accession>
<proteinExistence type="predicted"/>
<dbReference type="OrthoDB" id="5569250at2759"/>
<dbReference type="HOGENOM" id="CLU_1421489_0_0_1"/>
<keyword evidence="2" id="KW-1185">Reference proteome</keyword>
<gene>
    <name evidence="1" type="ORF">GALMADRAFT_382414</name>
</gene>
<dbReference type="Proteomes" id="UP000027222">
    <property type="component" value="Unassembled WGS sequence"/>
</dbReference>
<dbReference type="EMBL" id="KL142367">
    <property type="protein sequence ID" value="KDR85718.1"/>
    <property type="molecule type" value="Genomic_DNA"/>
</dbReference>
<evidence type="ECO:0008006" key="3">
    <source>
        <dbReference type="Google" id="ProtNLM"/>
    </source>
</evidence>
<reference evidence="2" key="1">
    <citation type="journal article" date="2014" name="Proc. Natl. Acad. Sci. U.S.A.">
        <title>Extensive sampling of basidiomycete genomes demonstrates inadequacy of the white-rot/brown-rot paradigm for wood decay fungi.</title>
        <authorList>
            <person name="Riley R."/>
            <person name="Salamov A.A."/>
            <person name="Brown D.W."/>
            <person name="Nagy L.G."/>
            <person name="Floudas D."/>
            <person name="Held B.W."/>
            <person name="Levasseur A."/>
            <person name="Lombard V."/>
            <person name="Morin E."/>
            <person name="Otillar R."/>
            <person name="Lindquist E.A."/>
            <person name="Sun H."/>
            <person name="LaButti K.M."/>
            <person name="Schmutz J."/>
            <person name="Jabbour D."/>
            <person name="Luo H."/>
            <person name="Baker S.E."/>
            <person name="Pisabarro A.G."/>
            <person name="Walton J.D."/>
            <person name="Blanchette R.A."/>
            <person name="Henrissat B."/>
            <person name="Martin F."/>
            <person name="Cullen D."/>
            <person name="Hibbett D.S."/>
            <person name="Grigoriev I.V."/>
        </authorList>
    </citation>
    <scope>NUCLEOTIDE SEQUENCE [LARGE SCALE GENOMIC DNA]</scope>
    <source>
        <strain evidence="2">CBS 339.88</strain>
    </source>
</reference>
<evidence type="ECO:0000313" key="2">
    <source>
        <dbReference type="Proteomes" id="UP000027222"/>
    </source>
</evidence>
<name>A0A067U2U0_GALM3</name>
<dbReference type="AlphaFoldDB" id="A0A067U2U0"/>